<feature type="region of interest" description="Disordered" evidence="1">
    <location>
        <begin position="370"/>
        <end position="452"/>
    </location>
</feature>
<dbReference type="AlphaFoldDB" id="A0A127Z618"/>
<sequence length="550" mass="59068">MVAALPVEIVDLILRLSLPQTGTDNRRILSDASSSSPSTSTLRPEPPIDIHAAATVSTLSKHHRDLFQADLYRYVTLLTARSIRLFARTVASRSDLGNKVRSLAILCQDEAELVGGGGGGGTETLADEVLLACSGATHLLLSCQLFGALSKGLYRLRRPVEATLVNVTRVNDFLGIVTRHRDLTAATLQADPRIRAILGSSISATTAAAHDQPSQPSDASSSTSEQPVLAPRAEHSLTHLHLVHFDARLLHRLVTLSSLTHIVLTQPVVPERRPGAPGLSVIPRSHLLLLLGSGNVSHIVVRADLPTCIRMMEEISPVEDGKLVFRPTFSDASQQQVLRSSLPTEVGALYDSLAVEEVDLLGEFWARLRPRSASPSREDADTSRGSGRTSHGRSSDSSGGGTSGSGSTGWGEEDESSQRRSQQDDQSGSDDDPGSDSVEDPPIRNTNAPPLNIPIEELLRSERFTPTGLVGPPHAPSSPRSGTEHTSSASQRQGRRRHSSRTTTPFAIRKTDLRGATQRNIDLCTLLYDALTEEAGAGPETARQSDMGFW</sequence>
<feature type="region of interest" description="Disordered" evidence="1">
    <location>
        <begin position="465"/>
        <end position="511"/>
    </location>
</feature>
<evidence type="ECO:0000256" key="1">
    <source>
        <dbReference type="SAM" id="MobiDB-lite"/>
    </source>
</evidence>
<protein>
    <submittedName>
        <fullName evidence="2">Uncharacterized protein</fullName>
    </submittedName>
</protein>
<feature type="compositionally biased region" description="Low complexity" evidence="1">
    <location>
        <begin position="30"/>
        <end position="40"/>
    </location>
</feature>
<feature type="compositionally biased region" description="Acidic residues" evidence="1">
    <location>
        <begin position="427"/>
        <end position="439"/>
    </location>
</feature>
<reference evidence="2" key="1">
    <citation type="submission" date="2014-06" db="EMBL/GenBank/DDBJ databases">
        <authorList>
            <person name="Ju J."/>
            <person name="Zhang J."/>
        </authorList>
    </citation>
    <scope>NUCLEOTIDE SEQUENCE</scope>
    <source>
        <strain evidence="2">SscI8</strain>
    </source>
</reference>
<feature type="compositionally biased region" description="Low complexity" evidence="1">
    <location>
        <begin position="212"/>
        <end position="227"/>
    </location>
</feature>
<gene>
    <name evidence="2" type="ORF">SPSC_04430</name>
</gene>
<feature type="region of interest" description="Disordered" evidence="1">
    <location>
        <begin position="207"/>
        <end position="229"/>
    </location>
</feature>
<dbReference type="OrthoDB" id="2556825at2759"/>
<evidence type="ECO:0000313" key="2">
    <source>
        <dbReference type="EMBL" id="CDR88603.1"/>
    </source>
</evidence>
<feature type="region of interest" description="Disordered" evidence="1">
    <location>
        <begin position="25"/>
        <end position="47"/>
    </location>
</feature>
<name>A0A127Z618_9BASI</name>
<dbReference type="EMBL" id="LK056678">
    <property type="protein sequence ID" value="CDR88603.1"/>
    <property type="molecule type" value="Genomic_DNA"/>
</dbReference>
<organism evidence="2">
    <name type="scientific">Sporisorium scitamineum</name>
    <dbReference type="NCBI Taxonomy" id="49012"/>
    <lineage>
        <taxon>Eukaryota</taxon>
        <taxon>Fungi</taxon>
        <taxon>Dikarya</taxon>
        <taxon>Basidiomycota</taxon>
        <taxon>Ustilaginomycotina</taxon>
        <taxon>Ustilaginomycetes</taxon>
        <taxon>Ustilaginales</taxon>
        <taxon>Ustilaginaceae</taxon>
        <taxon>Sporisorium</taxon>
    </lineage>
</organism>
<proteinExistence type="predicted"/>
<feature type="compositionally biased region" description="Gly residues" evidence="1">
    <location>
        <begin position="398"/>
        <end position="409"/>
    </location>
</feature>
<accession>A0A127Z618</accession>